<dbReference type="CDD" id="cd06008">
    <property type="entry name" value="NF-X1-zinc-finger"/>
    <property type="match status" value="2"/>
</dbReference>
<feature type="region of interest" description="Disordered" evidence="10">
    <location>
        <begin position="1311"/>
        <end position="1331"/>
    </location>
</feature>
<proteinExistence type="predicted"/>
<dbReference type="InterPro" id="IPR045055">
    <property type="entry name" value="DNA2/NAM7-like"/>
</dbReference>
<keyword evidence="9" id="KW-0175">Coiled coil</keyword>
<dbReference type="SMART" id="SM00438">
    <property type="entry name" value="ZnF_NFX"/>
    <property type="match status" value="4"/>
</dbReference>
<dbReference type="CDD" id="cd18808">
    <property type="entry name" value="SF1_C_Upf1"/>
    <property type="match status" value="1"/>
</dbReference>
<evidence type="ECO:0008006" key="15">
    <source>
        <dbReference type="Google" id="ProtNLM"/>
    </source>
</evidence>
<feature type="coiled-coil region" evidence="9">
    <location>
        <begin position="1043"/>
        <end position="1070"/>
    </location>
</feature>
<evidence type="ECO:0000256" key="2">
    <source>
        <dbReference type="ARBA" id="ARBA00022490"/>
    </source>
</evidence>
<evidence type="ECO:0000256" key="3">
    <source>
        <dbReference type="ARBA" id="ARBA00022723"/>
    </source>
</evidence>
<comment type="caution">
    <text evidence="13">The sequence shown here is derived from an EMBL/GenBank/DDBJ whole genome shotgun (WGS) entry which is preliminary data.</text>
</comment>
<reference evidence="13" key="1">
    <citation type="journal article" date="2021" name="Proc. Natl. Acad. Sci. U.S.A.">
        <title>Three genomes in the algal genus Volvox reveal the fate of a haploid sex-determining region after a transition to homothallism.</title>
        <authorList>
            <person name="Yamamoto K."/>
            <person name="Hamaji T."/>
            <person name="Kawai-Toyooka H."/>
            <person name="Matsuzaki R."/>
            <person name="Takahashi F."/>
            <person name="Nishimura Y."/>
            <person name="Kawachi M."/>
            <person name="Noguchi H."/>
            <person name="Minakuchi Y."/>
            <person name="Umen J.G."/>
            <person name="Toyoda A."/>
            <person name="Nozaki H."/>
        </authorList>
    </citation>
    <scope>NUCLEOTIDE SEQUENCE</scope>
    <source>
        <strain evidence="13">NIES-3786</strain>
    </source>
</reference>
<evidence type="ECO:0000259" key="11">
    <source>
        <dbReference type="PROSITE" id="PS50103"/>
    </source>
</evidence>
<comment type="subcellular location">
    <subcellularLocation>
        <location evidence="1">Cytoplasm</location>
    </subcellularLocation>
</comment>
<dbReference type="SUPFAM" id="SSF90229">
    <property type="entry name" value="CCCH zinc finger"/>
    <property type="match status" value="1"/>
</dbReference>
<feature type="region of interest" description="Disordered" evidence="10">
    <location>
        <begin position="390"/>
        <end position="427"/>
    </location>
</feature>
<organism evidence="13 14">
    <name type="scientific">Volvox reticuliferus</name>
    <dbReference type="NCBI Taxonomy" id="1737510"/>
    <lineage>
        <taxon>Eukaryota</taxon>
        <taxon>Viridiplantae</taxon>
        <taxon>Chlorophyta</taxon>
        <taxon>core chlorophytes</taxon>
        <taxon>Chlorophyceae</taxon>
        <taxon>CS clade</taxon>
        <taxon>Chlamydomonadales</taxon>
        <taxon>Volvocaceae</taxon>
        <taxon>Volvox</taxon>
    </lineage>
</organism>
<keyword evidence="6 8" id="KW-0862">Zinc</keyword>
<dbReference type="EMBL" id="BNCP01000081">
    <property type="protein sequence ID" value="GIL92665.1"/>
    <property type="molecule type" value="Genomic_DNA"/>
</dbReference>
<evidence type="ECO:0000256" key="5">
    <source>
        <dbReference type="ARBA" id="ARBA00022771"/>
    </source>
</evidence>
<dbReference type="Pfam" id="PF13087">
    <property type="entry name" value="AAA_12"/>
    <property type="match status" value="2"/>
</dbReference>
<dbReference type="GO" id="GO:0031048">
    <property type="term" value="P:regulatory ncRNA-mediated heterochromatin formation"/>
    <property type="evidence" value="ECO:0007669"/>
    <property type="project" value="TreeGrafter"/>
</dbReference>
<dbReference type="InterPro" id="IPR041677">
    <property type="entry name" value="DNA2/NAM7_AAA_11"/>
</dbReference>
<dbReference type="PANTHER" id="PTHR10887:SF341">
    <property type="entry name" value="NFX1-TYPE ZINC FINGER-CONTAINING PROTEIN 1"/>
    <property type="match status" value="1"/>
</dbReference>
<evidence type="ECO:0000256" key="10">
    <source>
        <dbReference type="SAM" id="MobiDB-lite"/>
    </source>
</evidence>
<keyword evidence="4" id="KW-0677">Repeat</keyword>
<dbReference type="GO" id="GO:0002376">
    <property type="term" value="P:immune system process"/>
    <property type="evidence" value="ECO:0007669"/>
    <property type="project" value="UniProtKB-KW"/>
</dbReference>
<sequence length="2888" mass="310928">MQGHEPGPSVAPQGAAGLRSVHGRGRIQERRPCRFFAQGRCRDGDRCTYSHVLSNAVTQSSVMDQMRSGLGNAEEEPFRVFKALSFRELERPEQFREFLCSAIATLSAPSATDRADTVLQMLCGVWRPPPSFNADSAGGSGVTGLYGASTSASSRVPAAATAGDSSRAHLHLQLCLRDFKERFQRGKITVEVLCGRVFPLLHLLSLDSIRESLRSHWVNPLYDSVLHTMDFAALAAVYEQLLAGQLTVPFGSAESETAVSTLAAERRTFTIVPNRRSSKWSWQPADWLDILEPPLLLLGELLERFQQPNDREVLAEVAPRLTATLAALYDRHVGGGGGGNSSGVGTRTHQCSRARRTRMTLRAIQEQLTHGQARVRILDEQEAAQRRTADAAQAAVARGDRAAAERLRDPNYLPGSLRPSGRRHDNDHEDFHDIQVVPTCEELLCSEWPYLPSNRPGSMPHLAHDPHRARLEINFRLLRHDVVAPLASALQKFRKLGGLGWLQQSMARQQQRAAAAGRLELEGGSQLFVFRRVRVAGIAVTRQEGAYVKVTFDQPAMSSNNRSLSPEEWWRNSKRLSHGTLLCFWWEPASAPSNSGAAGASSSSRSSATAADTGSVSEPAADPAPRLVVGVVARRDPKELAGKDSPDKRPMVGIRLVQPADYGTLLGAWLDWEGDPVAAAAAQQLRASGQWRRQGQQQPERGGSEVVLVQEHNSFFAYEPVLRALQAKGNIPLAQYIAPGADVDANAADAAADADANATDAAADVDANAADAAADADADADTDIDAAATGAAVIADPTGGNQQAPSAPSGAQLPAYWLDSDTVDLRYIADRDRVLALPGEEQVRVLRVLAAVRLSRPVDQFPLEELLAASTLDRSQAEALRAALAQEVAVVQGPPGTGKTFLGVTLARVLLRNTRSCVSQFGVELDEVEDPDELELIAGHRLMDTRRAPLPSWIRRNVGPEAAAAPPPAAGYDENHRRQARLPTIGPLLVVCFTNHALDSFLEGLLDNNVTSSIVRVGGSSRSTKLEKYNLRNLQSNASGFEVRDLLARAKEMERRAEALSANLHAAADSQRSPLTCDELEPLVLRHHPNLYASFRRGRRAWNRKHFDDDGDVNGGDGGWTAPITDLSGLIDADGGRWEAATGRRRNQKRAWKQHSDLISNDWLKGDPVQDWRRRRVVLESERQQATAAMADAVSSQPEAPEDASGMIQDSDEDVAAGGNADNVDAADDHDRDMEDEPAAAVGSPDDDDAQQQPMALPPPPALDAIAQWLTAVPSLTAATAGATAGATAAATLTPAQMAFAAVMARLPRMAAPKRRPQEAAAADDDGAEGCDREVEAAAALPLSTTGTEPPPPPPPAVAVPAQELPGWATAETTPAAEEPTAMAMTAMTAGAPLPRSNDKEEVIPEEVVRMQSRCRPLGELLASDDVWSMSRQERQLLHAALRRLRFASLLEDARTLQDEYDSVQNKLRVEFDQSALKVLRSARVVGITTSGVARHQSLVAAIKPRVLLVEEAAEVFEAHVLVCLSRSVEHLILIGDHEQLRPKPNEYDLQAASGRGLDLDVSLFERLVRQGAPAAGGRASTHGSVSSSIQIATLLQQRRMRPQISQLIRLTIYPQLRDHPRVLSYPTVRGLASPLFFLDHDHPEGGGGGASGEDRSKKNDWEAQFVVALAKHLLLQGYKPEDLVILVPYVGQLFRVHRALDAVNVRVVVSEMDREQMERAGLEEEPAGEGASGNGVGRDAVAVLPATPTGGGTGGGGSWAAGGSAMNTARRGGGIFGHGSGTTIIPTENVTDSSRVVTMREGVRVATVDNFQGEEATIVLLSTVRNNPDGHIGFLSHRNRVNVMLSRARHGMVVLGNAATLRAAAGKLQRRRGGGGGGGGVGDGGGGGATMWAQVLDIMEHDGCVGRSLRVRCANHGTDTEISEPGEFGLLVGDGGCQMPCGDALPCGHSCPRRCHADDRGHNLVVCTRPCARLLQPCGHPCDKTCGEKCGRCERVVEEEVELPCGHSIRGIQCWKRFEEGAIECRIPVEVALPGCGHVATVTCHDAAAARAGQKACAVKVDVEMPACGHTVRVACNERARVLEDPTACPQQPCGALLDCGHECGGRTCGGCVKRILLSNYQELLIEGWLRSQAPETILEAWNREQARFDPRERDGDGSTIPSLRSFINFISDAGPGAAYRASFMSFLKVRLPSYARSHERCTRPCEKTLVCGHHCLSKCHLGEPCGSCRRPCWISCPHHALCRKPCGEPCVPCSEACDWACQHIGRCRAPCGAPCERLPCDLRCSQLLSCGHRCPGLCGDPCPPAAYCVHPDCLSHATDRIRNQMVDQVMLRCLGELTPEDVDQDPLVVLPPCGHAFLTSTLDGLLAMSSCYERDPSTGAWLRPAILGPDPGGGQPVKTCPQCREPIRGVRRYGRPVNKASLDLMDRKHLAASAAKLAAADVRLKALRQRINTQDRVMAAVMDTLQTPKIRAMRRQGGNVADATTAALLAPIAKLLQDAYAIHKLYDDVSSLYLSPPKRRVYEAAVAQLTKMEEELKETSAAASAIGGGGAAAEAVPPAEAAAAALRQALSQSLVTARQDLRDLKPDNTQLCRSWCGILQGLELYLMVIAKALSEAGRLILNLREAVSAVSTTTRDLTRAQHERRFNAPIYQGLLQRLPQQVCKLLIQGLNSYQVLVMAPDWIRRATESQCYNSSFQLSEAAVRAGLAQLGLIRAAQSLPNEAKTLLAEAGLSAEQLRELWQAALDQTRATATAALDLYTGESGLAGTGFENSAIKAIQELMRQLERLTQEADMAEIAQALMAVAAAEYGSSSAGAMTWLSGHLYRCPNGHPYVIGNCGGAMEEARCPECGLLIGGRNHLLQAGNARATYVLDNLRDRLVALEDGA</sequence>
<dbReference type="InterPro" id="IPR047187">
    <property type="entry name" value="SF1_C_Upf1"/>
</dbReference>
<dbReference type="PROSITE" id="PS51981">
    <property type="entry name" value="ZF_RZ"/>
    <property type="match status" value="1"/>
</dbReference>
<evidence type="ECO:0000256" key="6">
    <source>
        <dbReference type="ARBA" id="ARBA00022833"/>
    </source>
</evidence>
<dbReference type="PROSITE" id="PS50103">
    <property type="entry name" value="ZF_C3H1"/>
    <property type="match status" value="1"/>
</dbReference>
<dbReference type="InterPro" id="IPR058255">
    <property type="entry name" value="zf-CHCC_ins"/>
</dbReference>
<dbReference type="Gene3D" id="1.20.120.1350">
    <property type="entry name" value="Pneumovirus matrix protein 2 (M2), zinc-binding domain"/>
    <property type="match status" value="1"/>
</dbReference>
<evidence type="ECO:0000256" key="4">
    <source>
        <dbReference type="ARBA" id="ARBA00022737"/>
    </source>
</evidence>
<keyword evidence="3 8" id="KW-0479">Metal-binding</keyword>
<feature type="domain" description="RZ-type" evidence="12">
    <location>
        <begin position="2806"/>
        <end position="2879"/>
    </location>
</feature>
<dbReference type="Pfam" id="PF20173">
    <property type="entry name" value="ZnF_RZ-type"/>
    <property type="match status" value="1"/>
</dbReference>
<dbReference type="OrthoDB" id="2015322at2759"/>
<feature type="region of interest" description="Disordered" evidence="10">
    <location>
        <begin position="1183"/>
        <end position="1261"/>
    </location>
</feature>
<feature type="coiled-coil region" evidence="9">
    <location>
        <begin position="2773"/>
        <end position="2800"/>
    </location>
</feature>
<evidence type="ECO:0000256" key="8">
    <source>
        <dbReference type="PROSITE-ProRule" id="PRU00723"/>
    </source>
</evidence>
<dbReference type="InterPro" id="IPR046439">
    <property type="entry name" value="ZF_RZ_dom"/>
</dbReference>
<accession>A0A8J4D0E7</accession>
<dbReference type="InterPro" id="IPR036855">
    <property type="entry name" value="Znf_CCCH_sf"/>
</dbReference>
<dbReference type="PANTHER" id="PTHR10887">
    <property type="entry name" value="DNA2/NAM7 HELICASE FAMILY"/>
    <property type="match status" value="1"/>
</dbReference>
<dbReference type="Pfam" id="PF00642">
    <property type="entry name" value="zf-CCCH"/>
    <property type="match status" value="1"/>
</dbReference>
<keyword evidence="14" id="KW-1185">Reference proteome</keyword>
<dbReference type="GO" id="GO:0004386">
    <property type="term" value="F:helicase activity"/>
    <property type="evidence" value="ECO:0007669"/>
    <property type="project" value="InterPro"/>
</dbReference>
<name>A0A8J4D0E7_9CHLO</name>
<dbReference type="GO" id="GO:0031380">
    <property type="term" value="C:nuclear RNA-directed RNA polymerase complex"/>
    <property type="evidence" value="ECO:0007669"/>
    <property type="project" value="TreeGrafter"/>
</dbReference>
<evidence type="ECO:0000313" key="13">
    <source>
        <dbReference type="EMBL" id="GIL92665.1"/>
    </source>
</evidence>
<feature type="region of interest" description="Disordered" evidence="10">
    <location>
        <begin position="594"/>
        <end position="622"/>
    </location>
</feature>
<protein>
    <recommendedName>
        <fullName evidence="15">C3H1-type domain-containing protein</fullName>
    </recommendedName>
</protein>
<dbReference type="GO" id="GO:0008270">
    <property type="term" value="F:zinc ion binding"/>
    <property type="evidence" value="ECO:0007669"/>
    <property type="project" value="UniProtKB-KW"/>
</dbReference>
<dbReference type="InterPro" id="IPR000571">
    <property type="entry name" value="Znf_CCCH"/>
</dbReference>
<feature type="zinc finger region" description="C3H1-type" evidence="8">
    <location>
        <begin position="27"/>
        <end position="54"/>
    </location>
</feature>
<evidence type="ECO:0000256" key="1">
    <source>
        <dbReference type="ARBA" id="ARBA00004496"/>
    </source>
</evidence>
<keyword evidence="2" id="KW-0963">Cytoplasm</keyword>
<dbReference type="Pfam" id="PF13086">
    <property type="entry name" value="AAA_11"/>
    <property type="match status" value="2"/>
</dbReference>
<evidence type="ECO:0000313" key="14">
    <source>
        <dbReference type="Proteomes" id="UP000747110"/>
    </source>
</evidence>
<keyword evidence="5 8" id="KW-0863">Zinc-finger</keyword>
<feature type="region of interest" description="Disordered" evidence="10">
    <location>
        <begin position="1"/>
        <end position="23"/>
    </location>
</feature>
<dbReference type="SMART" id="SM00356">
    <property type="entry name" value="ZnF_C3H1"/>
    <property type="match status" value="1"/>
</dbReference>
<dbReference type="Proteomes" id="UP000747110">
    <property type="component" value="Unassembled WGS sequence"/>
</dbReference>
<evidence type="ECO:0000256" key="9">
    <source>
        <dbReference type="SAM" id="Coils"/>
    </source>
</evidence>
<feature type="compositionally biased region" description="Basic and acidic residues" evidence="10">
    <location>
        <begin position="398"/>
        <end position="409"/>
    </location>
</feature>
<gene>
    <name evidence="13" type="ORF">Vretifemale_20164</name>
</gene>
<dbReference type="InterPro" id="IPR027417">
    <property type="entry name" value="P-loop_NTPase"/>
</dbReference>
<dbReference type="SUPFAM" id="SSF52540">
    <property type="entry name" value="P-loop containing nucleoside triphosphate hydrolases"/>
    <property type="match status" value="2"/>
</dbReference>
<dbReference type="InterPro" id="IPR041679">
    <property type="entry name" value="DNA2/NAM7-like_C"/>
</dbReference>
<dbReference type="InterPro" id="IPR000967">
    <property type="entry name" value="Znf_NFX1"/>
</dbReference>
<dbReference type="Pfam" id="PF26601">
    <property type="entry name" value="zf-CHCC_ins"/>
    <property type="match status" value="1"/>
</dbReference>
<keyword evidence="7" id="KW-0391">Immunity</keyword>
<dbReference type="GO" id="GO:0005737">
    <property type="term" value="C:cytoplasm"/>
    <property type="evidence" value="ECO:0007669"/>
    <property type="project" value="UniProtKB-SubCell"/>
</dbReference>
<evidence type="ECO:0000259" key="12">
    <source>
        <dbReference type="PROSITE" id="PS51981"/>
    </source>
</evidence>
<feature type="domain" description="C3H1-type" evidence="11">
    <location>
        <begin position="27"/>
        <end position="54"/>
    </location>
</feature>
<dbReference type="Gene3D" id="3.40.50.300">
    <property type="entry name" value="P-loop containing nucleotide triphosphate hydrolases"/>
    <property type="match status" value="3"/>
</dbReference>
<evidence type="ECO:0000256" key="7">
    <source>
        <dbReference type="ARBA" id="ARBA00022859"/>
    </source>
</evidence>
<feature type="compositionally biased region" description="Low complexity" evidence="10">
    <location>
        <begin position="594"/>
        <end position="615"/>
    </location>
</feature>